<evidence type="ECO:0000313" key="1">
    <source>
        <dbReference type="EnsemblMetazoa" id="PPA36932.1"/>
    </source>
</evidence>
<evidence type="ECO:0000313" key="2">
    <source>
        <dbReference type="Proteomes" id="UP000005239"/>
    </source>
</evidence>
<accession>A0A454XLK3</accession>
<dbReference type="AlphaFoldDB" id="A0A454XLK3"/>
<organism evidence="1 2">
    <name type="scientific">Pristionchus pacificus</name>
    <name type="common">Parasitic nematode worm</name>
    <dbReference type="NCBI Taxonomy" id="54126"/>
    <lineage>
        <taxon>Eukaryota</taxon>
        <taxon>Metazoa</taxon>
        <taxon>Ecdysozoa</taxon>
        <taxon>Nematoda</taxon>
        <taxon>Chromadorea</taxon>
        <taxon>Rhabditida</taxon>
        <taxon>Rhabditina</taxon>
        <taxon>Diplogasteromorpha</taxon>
        <taxon>Diplogasteroidea</taxon>
        <taxon>Neodiplogasteridae</taxon>
        <taxon>Pristionchus</taxon>
    </lineage>
</organism>
<dbReference type="EnsemblMetazoa" id="PPA36932.1">
    <property type="protein sequence ID" value="PPA36932.1"/>
    <property type="gene ID" value="WBGene00275301"/>
</dbReference>
<keyword evidence="2" id="KW-1185">Reference proteome</keyword>
<accession>A0A8R1URF6</accession>
<dbReference type="Proteomes" id="UP000005239">
    <property type="component" value="Unassembled WGS sequence"/>
</dbReference>
<proteinExistence type="predicted"/>
<reference evidence="2" key="1">
    <citation type="journal article" date="2008" name="Nat. Genet.">
        <title>The Pristionchus pacificus genome provides a unique perspective on nematode lifestyle and parasitism.</title>
        <authorList>
            <person name="Dieterich C."/>
            <person name="Clifton S.W."/>
            <person name="Schuster L.N."/>
            <person name="Chinwalla A."/>
            <person name="Delehaunty K."/>
            <person name="Dinkelacker I."/>
            <person name="Fulton L."/>
            <person name="Fulton R."/>
            <person name="Godfrey J."/>
            <person name="Minx P."/>
            <person name="Mitreva M."/>
            <person name="Roeseler W."/>
            <person name="Tian H."/>
            <person name="Witte H."/>
            <person name="Yang S.P."/>
            <person name="Wilson R.K."/>
            <person name="Sommer R.J."/>
        </authorList>
    </citation>
    <scope>NUCLEOTIDE SEQUENCE [LARGE SCALE GENOMIC DNA]</scope>
    <source>
        <strain evidence="2">PS312</strain>
    </source>
</reference>
<gene>
    <name evidence="1" type="primary">WBGene00275301</name>
</gene>
<name>A0A454XLK3_PRIPA</name>
<sequence length="71" mass="7993">MNPLFFIFSLFVLASTSMAQTDIPVFKQAVTPSVCDRIKSNLNLGKCSTPQRIKVYCEQMEDAAKFNNCKL</sequence>
<protein>
    <submittedName>
        <fullName evidence="1">Uncharacterized protein</fullName>
    </submittedName>
</protein>
<reference evidence="1" key="2">
    <citation type="submission" date="2022-06" db="UniProtKB">
        <authorList>
            <consortium name="EnsemblMetazoa"/>
        </authorList>
    </citation>
    <scope>IDENTIFICATION</scope>
    <source>
        <strain evidence="1">PS312</strain>
    </source>
</reference>